<dbReference type="EMBL" id="BMAW01056700">
    <property type="protein sequence ID" value="GFT07162.1"/>
    <property type="molecule type" value="Genomic_DNA"/>
</dbReference>
<reference evidence="1" key="1">
    <citation type="submission" date="2020-08" db="EMBL/GenBank/DDBJ databases">
        <title>Multicomponent nature underlies the extraordinary mechanical properties of spider dragline silk.</title>
        <authorList>
            <person name="Kono N."/>
            <person name="Nakamura H."/>
            <person name="Mori M."/>
            <person name="Yoshida Y."/>
            <person name="Ohtoshi R."/>
            <person name="Malay A.D."/>
            <person name="Moran D.A.P."/>
            <person name="Tomita M."/>
            <person name="Numata K."/>
            <person name="Arakawa K."/>
        </authorList>
    </citation>
    <scope>NUCLEOTIDE SEQUENCE</scope>
</reference>
<dbReference type="AlphaFoldDB" id="A0A8X6TGG0"/>
<evidence type="ECO:0000313" key="1">
    <source>
        <dbReference type="EMBL" id="GFT07162.1"/>
    </source>
</evidence>
<dbReference type="Proteomes" id="UP000887013">
    <property type="component" value="Unassembled WGS sequence"/>
</dbReference>
<sequence length="134" mass="14934">MIEIGHTSSRVYQTRGGDLRKVSFLTAREQTLSDTPGAPIREGLERLSIMWFQHPRERVRGSRGHGAGPPRVGHCSVWRSHRGVSGCPSALVLRDHETETKQKSGPALFLRGSSDKRSCDVIKVYSIETAFTFD</sequence>
<name>A0A8X6TGG0_NEPPI</name>
<protein>
    <submittedName>
        <fullName evidence="1">Uncharacterized protein</fullName>
    </submittedName>
</protein>
<evidence type="ECO:0000313" key="2">
    <source>
        <dbReference type="Proteomes" id="UP000887013"/>
    </source>
</evidence>
<comment type="caution">
    <text evidence="1">The sequence shown here is derived from an EMBL/GenBank/DDBJ whole genome shotgun (WGS) entry which is preliminary data.</text>
</comment>
<keyword evidence="2" id="KW-1185">Reference proteome</keyword>
<accession>A0A8X6TGG0</accession>
<organism evidence="1 2">
    <name type="scientific">Nephila pilipes</name>
    <name type="common">Giant wood spider</name>
    <name type="synonym">Nephila maculata</name>
    <dbReference type="NCBI Taxonomy" id="299642"/>
    <lineage>
        <taxon>Eukaryota</taxon>
        <taxon>Metazoa</taxon>
        <taxon>Ecdysozoa</taxon>
        <taxon>Arthropoda</taxon>
        <taxon>Chelicerata</taxon>
        <taxon>Arachnida</taxon>
        <taxon>Araneae</taxon>
        <taxon>Araneomorphae</taxon>
        <taxon>Entelegynae</taxon>
        <taxon>Araneoidea</taxon>
        <taxon>Nephilidae</taxon>
        <taxon>Nephila</taxon>
    </lineage>
</organism>
<gene>
    <name evidence="1" type="ORF">NPIL_178881</name>
</gene>
<proteinExistence type="predicted"/>